<dbReference type="EMBL" id="CATOUU010000158">
    <property type="protein sequence ID" value="CAI9918511.1"/>
    <property type="molecule type" value="Genomic_DNA"/>
</dbReference>
<evidence type="ECO:0000313" key="5">
    <source>
        <dbReference type="EMBL" id="CAL6068242.1"/>
    </source>
</evidence>
<gene>
    <name evidence="5" type="ORF">HINF_LOCUS53409</name>
    <name evidence="4" type="ORF">HINF_LOCUS6156</name>
</gene>
<dbReference type="SUPFAM" id="SSF51395">
    <property type="entry name" value="FMN-linked oxidoreductases"/>
    <property type="match status" value="1"/>
</dbReference>
<dbReference type="Gene3D" id="3.20.20.70">
    <property type="entry name" value="Aldolase class I"/>
    <property type="match status" value="1"/>
</dbReference>
<proteinExistence type="predicted"/>
<dbReference type="Pfam" id="PF01207">
    <property type="entry name" value="Dus"/>
    <property type="match status" value="1"/>
</dbReference>
<reference evidence="5 6" key="2">
    <citation type="submission" date="2024-07" db="EMBL/GenBank/DDBJ databases">
        <authorList>
            <person name="Akdeniz Z."/>
        </authorList>
    </citation>
    <scope>NUCLEOTIDE SEQUENCE [LARGE SCALE GENOMIC DNA]</scope>
</reference>
<keyword evidence="1" id="KW-0521">NADP</keyword>
<comment type="caution">
    <text evidence="4">The sequence shown here is derived from an EMBL/GenBank/DDBJ whole genome shotgun (WGS) entry which is preliminary data.</text>
</comment>
<keyword evidence="2" id="KW-0520">NAD</keyword>
<dbReference type="EMBL" id="CAXDID020000271">
    <property type="protein sequence ID" value="CAL6068242.1"/>
    <property type="molecule type" value="Genomic_DNA"/>
</dbReference>
<dbReference type="CDD" id="cd02801">
    <property type="entry name" value="DUS_like_FMN"/>
    <property type="match status" value="1"/>
</dbReference>
<evidence type="ECO:0000259" key="3">
    <source>
        <dbReference type="Pfam" id="PF01207"/>
    </source>
</evidence>
<dbReference type="AlphaFoldDB" id="A0AA86NGD0"/>
<dbReference type="GO" id="GO:0017150">
    <property type="term" value="F:tRNA dihydrouridine synthase activity"/>
    <property type="evidence" value="ECO:0007669"/>
    <property type="project" value="TreeGrafter"/>
</dbReference>
<name>A0AA86NGD0_9EUKA</name>
<dbReference type="Proteomes" id="UP001642409">
    <property type="component" value="Unassembled WGS sequence"/>
</dbReference>
<organism evidence="4">
    <name type="scientific">Hexamita inflata</name>
    <dbReference type="NCBI Taxonomy" id="28002"/>
    <lineage>
        <taxon>Eukaryota</taxon>
        <taxon>Metamonada</taxon>
        <taxon>Diplomonadida</taxon>
        <taxon>Hexamitidae</taxon>
        <taxon>Hexamitinae</taxon>
        <taxon>Hexamita</taxon>
    </lineage>
</organism>
<dbReference type="InterPro" id="IPR035587">
    <property type="entry name" value="DUS-like_FMN-bd"/>
</dbReference>
<feature type="domain" description="DUS-like FMN-binding" evidence="3">
    <location>
        <begin position="4"/>
        <end position="277"/>
    </location>
</feature>
<dbReference type="InterPro" id="IPR013785">
    <property type="entry name" value="Aldolase_TIM"/>
</dbReference>
<evidence type="ECO:0000256" key="1">
    <source>
        <dbReference type="ARBA" id="ARBA00022857"/>
    </source>
</evidence>
<sequence>MKCLAPMVDGSELAFRLLLNNVTHTWTPMYNCNMLLNNPKFARTIVDSIKLEQELTGHKVVLQFATNSTEALEQAYALLADNTADFVEINFGCAQAIAQKGGYGSYLLDNLPLCFALIEKLKQISNKPLALKTRLFDRLDYFFDGAARLGVTLFTLHGRMKGLKMGCYSGPSDFNAILKHMNTLKENHKVTFILNGGIWNYQQHEKFVNLGADGTMSANFILQNPFIYTTPGIDVGVGSTEYQQLRTHTYQQIEHMKNEVKKTAIYSQTQDLFKRYRNDSELVKMIYFINPAFKNYPTFDSLSVDVQNVIIKNNKPGVGTGYLFVEKELKMQILVTALQMIENHVYCTKMNVENPWSALVSHVICLCGRDTMNYNVDVRKVLTDAKSAQNQDDYPAFRMGQFKTCIVELLDRLENELGFVETESEQKL</sequence>
<evidence type="ECO:0000313" key="6">
    <source>
        <dbReference type="Proteomes" id="UP001642409"/>
    </source>
</evidence>
<dbReference type="PANTHER" id="PTHR11082">
    <property type="entry name" value="TRNA-DIHYDROURIDINE SYNTHASE"/>
    <property type="match status" value="1"/>
</dbReference>
<evidence type="ECO:0000313" key="4">
    <source>
        <dbReference type="EMBL" id="CAI9918511.1"/>
    </source>
</evidence>
<keyword evidence="6" id="KW-1185">Reference proteome</keyword>
<dbReference type="PANTHER" id="PTHR11082:SF5">
    <property type="entry name" value="TRNA-DIHYDROURIDINE(16_17) SYNTHASE [NAD(P)(+)]-LIKE"/>
    <property type="match status" value="1"/>
</dbReference>
<accession>A0AA86NGD0</accession>
<protein>
    <submittedName>
        <fullName evidence="4">tRNA dihydrouridine synthase</fullName>
    </submittedName>
    <submittedName>
        <fullName evidence="5">tRNA_dihydrouridine synthase</fullName>
    </submittedName>
</protein>
<evidence type="ECO:0000256" key="2">
    <source>
        <dbReference type="ARBA" id="ARBA00023027"/>
    </source>
</evidence>
<reference evidence="4" key="1">
    <citation type="submission" date="2023-06" db="EMBL/GenBank/DDBJ databases">
        <authorList>
            <person name="Kurt Z."/>
        </authorList>
    </citation>
    <scope>NUCLEOTIDE SEQUENCE</scope>
</reference>